<sequence length="174" mass="20762">MNTLHSVINFLLLLHATFGHLNQQQSQEETLPEVGWSEMHSTLVTQQHQAQQFAQSTALLKELVSTLEEMLKSDDFEARVFIDIRNLISRLGSEKNETEQFLKKVDNQRLTILNKKEEQMREKKRLEDDVPKIRNPRNIQRDYENEEDLYDHFCIEQRELLDADEFSREFEDKR</sequence>
<accession>A0AAF3J6A1</accession>
<reference evidence="3" key="1">
    <citation type="submission" date="2024-02" db="UniProtKB">
        <authorList>
            <consortium name="WormBaseParasite"/>
        </authorList>
    </citation>
    <scope>IDENTIFICATION</scope>
</reference>
<protein>
    <submittedName>
        <fullName evidence="3">Uncharacterized protein</fullName>
    </submittedName>
</protein>
<feature type="chain" id="PRO_5042230981" evidence="1">
    <location>
        <begin position="20"/>
        <end position="174"/>
    </location>
</feature>
<dbReference type="AlphaFoldDB" id="A0AAF3J6A1"/>
<evidence type="ECO:0000313" key="2">
    <source>
        <dbReference type="Proteomes" id="UP000887575"/>
    </source>
</evidence>
<keyword evidence="1" id="KW-0732">Signal</keyword>
<dbReference type="WBParaSite" id="MBELARI_LOCUS18868">
    <property type="protein sequence ID" value="MBELARI_LOCUS18868"/>
    <property type="gene ID" value="MBELARI_LOCUS18868"/>
</dbReference>
<evidence type="ECO:0000256" key="1">
    <source>
        <dbReference type="SAM" id="SignalP"/>
    </source>
</evidence>
<proteinExistence type="predicted"/>
<feature type="signal peptide" evidence="1">
    <location>
        <begin position="1"/>
        <end position="19"/>
    </location>
</feature>
<name>A0AAF3J6A1_9BILA</name>
<keyword evidence="2" id="KW-1185">Reference proteome</keyword>
<evidence type="ECO:0000313" key="3">
    <source>
        <dbReference type="WBParaSite" id="MBELARI_LOCUS18868"/>
    </source>
</evidence>
<organism evidence="2 3">
    <name type="scientific">Mesorhabditis belari</name>
    <dbReference type="NCBI Taxonomy" id="2138241"/>
    <lineage>
        <taxon>Eukaryota</taxon>
        <taxon>Metazoa</taxon>
        <taxon>Ecdysozoa</taxon>
        <taxon>Nematoda</taxon>
        <taxon>Chromadorea</taxon>
        <taxon>Rhabditida</taxon>
        <taxon>Rhabditina</taxon>
        <taxon>Rhabditomorpha</taxon>
        <taxon>Rhabditoidea</taxon>
        <taxon>Rhabditidae</taxon>
        <taxon>Mesorhabditinae</taxon>
        <taxon>Mesorhabditis</taxon>
    </lineage>
</organism>
<dbReference type="Proteomes" id="UP000887575">
    <property type="component" value="Unassembled WGS sequence"/>
</dbReference>